<gene>
    <name evidence="6" type="ORF">DdX_13128</name>
</gene>
<evidence type="ECO:0000256" key="1">
    <source>
        <dbReference type="ARBA" id="ARBA00022443"/>
    </source>
</evidence>
<keyword evidence="1 2" id="KW-0728">SH3 domain</keyword>
<dbReference type="SUPFAM" id="SSF50156">
    <property type="entry name" value="PDZ domain-like"/>
    <property type="match status" value="1"/>
</dbReference>
<feature type="compositionally biased region" description="Polar residues" evidence="3">
    <location>
        <begin position="613"/>
        <end position="627"/>
    </location>
</feature>
<reference evidence="6" key="1">
    <citation type="submission" date="2022-01" db="EMBL/GenBank/DDBJ databases">
        <title>Genome Sequence Resource for Two Populations of Ditylenchus destructor, the Migratory Endoparasitic Phytonematode.</title>
        <authorList>
            <person name="Zhang H."/>
            <person name="Lin R."/>
            <person name="Xie B."/>
        </authorList>
    </citation>
    <scope>NUCLEOTIDE SEQUENCE</scope>
    <source>
        <strain evidence="6">BazhouSP</strain>
    </source>
</reference>
<dbReference type="SMART" id="SM00326">
    <property type="entry name" value="SH3"/>
    <property type="match status" value="2"/>
</dbReference>
<feature type="compositionally biased region" description="Polar residues" evidence="3">
    <location>
        <begin position="680"/>
        <end position="696"/>
    </location>
</feature>
<dbReference type="InterPro" id="IPR036034">
    <property type="entry name" value="PDZ_sf"/>
</dbReference>
<feature type="compositionally biased region" description="Polar residues" evidence="3">
    <location>
        <begin position="183"/>
        <end position="202"/>
    </location>
</feature>
<feature type="region of interest" description="Disordered" evidence="3">
    <location>
        <begin position="768"/>
        <end position="823"/>
    </location>
</feature>
<dbReference type="SMART" id="SM00228">
    <property type="entry name" value="PDZ"/>
    <property type="match status" value="1"/>
</dbReference>
<dbReference type="PROSITE" id="PS50106">
    <property type="entry name" value="PDZ"/>
    <property type="match status" value="1"/>
</dbReference>
<protein>
    <submittedName>
        <fullName evidence="6">Variant SH3 domain-containing protein</fullName>
    </submittedName>
</protein>
<name>A0AAD4MZ93_9BILA</name>
<dbReference type="PANTHER" id="PTHR14167">
    <property type="entry name" value="SH3 DOMAIN-CONTAINING"/>
    <property type="match status" value="1"/>
</dbReference>
<dbReference type="InterPro" id="IPR001452">
    <property type="entry name" value="SH3_domain"/>
</dbReference>
<organism evidence="6 7">
    <name type="scientific">Ditylenchus destructor</name>
    <dbReference type="NCBI Taxonomy" id="166010"/>
    <lineage>
        <taxon>Eukaryota</taxon>
        <taxon>Metazoa</taxon>
        <taxon>Ecdysozoa</taxon>
        <taxon>Nematoda</taxon>
        <taxon>Chromadorea</taxon>
        <taxon>Rhabditida</taxon>
        <taxon>Tylenchina</taxon>
        <taxon>Tylenchomorpha</taxon>
        <taxon>Sphaerularioidea</taxon>
        <taxon>Anguinidae</taxon>
        <taxon>Anguininae</taxon>
        <taxon>Ditylenchus</taxon>
    </lineage>
</organism>
<proteinExistence type="predicted"/>
<feature type="compositionally biased region" description="Low complexity" evidence="3">
    <location>
        <begin position="660"/>
        <end position="679"/>
    </location>
</feature>
<feature type="compositionally biased region" description="Polar residues" evidence="3">
    <location>
        <begin position="792"/>
        <end position="805"/>
    </location>
</feature>
<dbReference type="EMBL" id="JAKKPZ010000049">
    <property type="protein sequence ID" value="KAI1706287.1"/>
    <property type="molecule type" value="Genomic_DNA"/>
</dbReference>
<dbReference type="PROSITE" id="PS50002">
    <property type="entry name" value="SH3"/>
    <property type="match status" value="2"/>
</dbReference>
<dbReference type="PANTHER" id="PTHR14167:SF116">
    <property type="entry name" value="CAP, ISOFORM AC"/>
    <property type="match status" value="1"/>
</dbReference>
<keyword evidence="7" id="KW-1185">Reference proteome</keyword>
<evidence type="ECO:0000256" key="2">
    <source>
        <dbReference type="PROSITE-ProRule" id="PRU00192"/>
    </source>
</evidence>
<dbReference type="CDD" id="cd11781">
    <property type="entry name" value="SH3_Sorbs_1"/>
    <property type="match status" value="1"/>
</dbReference>
<feature type="region of interest" description="Disordered" evidence="3">
    <location>
        <begin position="1284"/>
        <end position="1309"/>
    </location>
</feature>
<dbReference type="InterPro" id="IPR001478">
    <property type="entry name" value="PDZ"/>
</dbReference>
<dbReference type="InterPro" id="IPR036028">
    <property type="entry name" value="SH3-like_dom_sf"/>
</dbReference>
<accession>A0AAD4MZ93</accession>
<feature type="domain" description="PDZ" evidence="5">
    <location>
        <begin position="1"/>
        <end position="66"/>
    </location>
</feature>
<feature type="region of interest" description="Disordered" evidence="3">
    <location>
        <begin position="183"/>
        <end position="214"/>
    </location>
</feature>
<evidence type="ECO:0000313" key="7">
    <source>
        <dbReference type="Proteomes" id="UP001201812"/>
    </source>
</evidence>
<feature type="compositionally biased region" description="Polar residues" evidence="3">
    <location>
        <begin position="1045"/>
        <end position="1081"/>
    </location>
</feature>
<sequence>MKLIVELEGRPYGFRVAKRNGDGAVFVSQLVTGGKAAQTGVQVGDIVESIQDRLGRPSLEQVQEALAQNLTLKVELSRVVFNSPPESYAQIPLMSQSVNSIMNNVSNGNNLLNGSVNGGRFLPYAGGFSGSAKDKRKFFENAIAAQDTKNGKSAAGGPFRYQIKNQPFPNSPFLQNNANNTMVQQEHQHSPAVTSDTGTSDVSGYDSAPPTVPDLITKSPIEVKAPATVIPLQPANVSKSDVNATSRNIEGNNKENMATNNMAAPAEIEEKQPSVAELRVKIGSQLKLKPKGLAANPQSIPKMATVNGQMPLNNGPNSQQSSGVPFWKRPENVPVNNGVCSNGTKMEMRQQMQPVTKKPIPEENYCYQYPTTDDESFAQCLPRSIKTNTNSSGQSTDTGFCSTDSMEIRIGSFNDLRQEELRISQIESANMPSIIPNPPKNPNVSSIITEKSWISPVNPPVQAFPAWPTLPGQPKAFIQEQASNSAALGPLPGSFVMTPAHNLSSPGQPLPVPAKDTAQDIESVKEAETCREIVREAESVRQKSTARQAETVSPQISDYTASTKISPLPVEREKALSDAQNVIPAPLYVPPNNRENASSSAGGREEDELKVIISSNYGSTDPNSFPQDMNGISRFDQPSKLSIHLSPNFAPSLVPQEQNSSTLSSSSSSQSHVDASVSSTPTSQRPAHDTPLSNESVPGAVEDRFHLRDQIHDDNAVADRTSANISSDNVPADPGAKSLWYRQMYKQLHCLPGDDSEKSILKYHHRAENPSMYGRNPQRSITPTWRLDSRSRNQNSAPDSTTDAWTESLRLRRSKSQQPPRKRYDPVADMEIMDRWQSQKQRSLSSTSLAWPHKRFGDETQSERVNATGELNTLMETSTETSTNTHILSEDNRVCESSLSDNCLRPSTVMTLQENSIERISCLPPKPPMRSNAKRLGPRQPQHFHLPSYRFQYDDPRPIFVSSSPSTSSCRLPCYRCGFPTRQYSHSEIDHLYNLVGPGQVDAQCKSESLFEKLKLRHIEERLEVTSKELDAVLEKIDQMDKFSNQRSKSSIGLRNSRTHNGSHFPTSTNSSKPHNSFSDNFSKDDVLQRQKMEKLCLELEDQLARRHGYLPSSTPSLQNNFERLDQLMTNFNGRSKSRSSTPISRSSSMTRSVQTCTALYSFIGETARELSFNKGEVIRLHRQIDENWLEGERNGKVGIFPASYVQIAEITSKDRLRALYQFQARNPNELSLNRGEILHFIRTIDAHWIEGRNSKGKVGIFPKSYVLELDANDIKSTSRTISFADDQSSGSGVPDRPKTPKLLNGRWA</sequence>
<evidence type="ECO:0000259" key="5">
    <source>
        <dbReference type="PROSITE" id="PS50106"/>
    </source>
</evidence>
<dbReference type="Pfam" id="PF00018">
    <property type="entry name" value="SH3_1"/>
    <property type="match status" value="1"/>
</dbReference>
<evidence type="ECO:0000256" key="3">
    <source>
        <dbReference type="SAM" id="MobiDB-lite"/>
    </source>
</evidence>
<feature type="domain" description="SH3" evidence="4">
    <location>
        <begin position="1212"/>
        <end position="1272"/>
    </location>
</feature>
<dbReference type="Proteomes" id="UP001201812">
    <property type="component" value="Unassembled WGS sequence"/>
</dbReference>
<feature type="domain" description="SH3" evidence="4">
    <location>
        <begin position="1152"/>
        <end position="1211"/>
    </location>
</feature>
<comment type="caution">
    <text evidence="6">The sequence shown here is derived from an EMBL/GenBank/DDBJ whole genome shotgun (WGS) entry which is preliminary data.</text>
</comment>
<dbReference type="Gene3D" id="2.30.30.40">
    <property type="entry name" value="SH3 Domains"/>
    <property type="match status" value="2"/>
</dbReference>
<evidence type="ECO:0000259" key="4">
    <source>
        <dbReference type="PROSITE" id="PS50002"/>
    </source>
</evidence>
<feature type="region of interest" description="Disordered" evidence="3">
    <location>
        <begin position="1045"/>
        <end position="1082"/>
    </location>
</feature>
<evidence type="ECO:0000313" key="6">
    <source>
        <dbReference type="EMBL" id="KAI1706287.1"/>
    </source>
</evidence>
<dbReference type="SUPFAM" id="SSF50044">
    <property type="entry name" value="SH3-domain"/>
    <property type="match status" value="2"/>
</dbReference>
<dbReference type="Pfam" id="PF07653">
    <property type="entry name" value="SH3_2"/>
    <property type="match status" value="1"/>
</dbReference>
<dbReference type="InterPro" id="IPR050384">
    <property type="entry name" value="Endophilin_SH3RF"/>
</dbReference>
<feature type="region of interest" description="Disordered" evidence="3">
    <location>
        <begin position="584"/>
        <end position="697"/>
    </location>
</feature>
<dbReference type="Gene3D" id="2.30.42.10">
    <property type="match status" value="1"/>
</dbReference>